<evidence type="ECO:0000313" key="2">
    <source>
        <dbReference type="Proteomes" id="UP000294547"/>
    </source>
</evidence>
<keyword evidence="2" id="KW-1185">Reference proteome</keyword>
<gene>
    <name evidence="1" type="ORF">EDD54_2215</name>
</gene>
<dbReference type="Proteomes" id="UP000294547">
    <property type="component" value="Unassembled WGS sequence"/>
</dbReference>
<dbReference type="EMBL" id="SNXY01000007">
    <property type="protein sequence ID" value="TDP85362.1"/>
    <property type="molecule type" value="Genomic_DNA"/>
</dbReference>
<dbReference type="Pfam" id="PF10065">
    <property type="entry name" value="DUF2303"/>
    <property type="match status" value="1"/>
</dbReference>
<reference evidence="1 2" key="1">
    <citation type="submission" date="2019-03" db="EMBL/GenBank/DDBJ databases">
        <title>Genomic Encyclopedia of Type Strains, Phase IV (KMG-IV): sequencing the most valuable type-strain genomes for metagenomic binning, comparative biology and taxonomic classification.</title>
        <authorList>
            <person name="Goeker M."/>
        </authorList>
    </citation>
    <scope>NUCLEOTIDE SEQUENCE [LARGE SCALE GENOMIC DNA]</scope>
    <source>
        <strain evidence="1 2">DSM 102969</strain>
    </source>
</reference>
<name>A0A4R6RGG5_9HYPH</name>
<protein>
    <submittedName>
        <fullName evidence="1">Uncharacterized protein DUF2303</fullName>
    </submittedName>
</protein>
<dbReference type="OrthoDB" id="7346200at2"/>
<dbReference type="RefSeq" id="WP_126541212.1">
    <property type="nucleotide sequence ID" value="NZ_BSPM01000004.1"/>
</dbReference>
<sequence>MTDEQSDIAAAEGQIPVLVANPLQIPAGADGVEAIAELAAKANAFDLRWLGTDGLGTNLPPEVPILYDAAKGQVRSIRPEIEAYRLGPDRRRGTAEVTTLKSFADLLDRHKDEGSAVFAVTTWPEPRFVGVVDYHDLDNEPRHMEHRIVYRFPLTPEFKTWVEMNGKRMEQALFAAFLEEHAAELAAPTEAEIVEYERLFKERFATPAHLLELSRSLEVFVGAKAKRAERLQTGERTVEFVEEHRNGAGEKIEIPGIFMVSVPAFLDGDPIRIPARLRYRLGAGTIEWFYQLYRWDFWLRDRVQQDLLWVAKQTELPCFEGTPETTRSGA</sequence>
<dbReference type="AlphaFoldDB" id="A0A4R6RGG5"/>
<comment type="caution">
    <text evidence="1">The sequence shown here is derived from an EMBL/GenBank/DDBJ whole genome shotgun (WGS) entry which is preliminary data.</text>
</comment>
<accession>A0A4R6RGG5</accession>
<organism evidence="1 2">
    <name type="scientific">Oharaeibacter diazotrophicus</name>
    <dbReference type="NCBI Taxonomy" id="1920512"/>
    <lineage>
        <taxon>Bacteria</taxon>
        <taxon>Pseudomonadati</taxon>
        <taxon>Pseudomonadota</taxon>
        <taxon>Alphaproteobacteria</taxon>
        <taxon>Hyphomicrobiales</taxon>
        <taxon>Pleomorphomonadaceae</taxon>
        <taxon>Oharaeibacter</taxon>
    </lineage>
</organism>
<evidence type="ECO:0000313" key="1">
    <source>
        <dbReference type="EMBL" id="TDP85362.1"/>
    </source>
</evidence>
<dbReference type="InterPro" id="IPR019276">
    <property type="entry name" value="DUF2303"/>
</dbReference>
<proteinExistence type="predicted"/>